<reference evidence="1 2" key="1">
    <citation type="journal article" date="2011" name="Genome Biol.">
        <title>Comparative genome sequence analysis underscores mycoparasitism as the ancestral life style of Trichoderma.</title>
        <authorList>
            <person name="Kubicek C.P."/>
            <person name="Herrera-Estrella A."/>
            <person name="Seidl-Seiboth V."/>
            <person name="Martinez D.A."/>
            <person name="Druzhinina I.S."/>
            <person name="Thon M."/>
            <person name="Zeilinger S."/>
            <person name="Casas-Flores S."/>
            <person name="Horwitz B.A."/>
            <person name="Mukherjee P.K."/>
            <person name="Mukherjee M."/>
            <person name="Kredics L."/>
            <person name="Alcaraz L.D."/>
            <person name="Aerts A."/>
            <person name="Antal Z."/>
            <person name="Atanasova L."/>
            <person name="Cervantes-Badillo M.G."/>
            <person name="Challacombe J."/>
            <person name="Chertkov O."/>
            <person name="McCluskey K."/>
            <person name="Coulpier F."/>
            <person name="Deshpande N."/>
            <person name="von Doehren H."/>
            <person name="Ebbole D.J."/>
            <person name="Esquivel-Naranjo E.U."/>
            <person name="Fekete E."/>
            <person name="Flipphi M."/>
            <person name="Glaser F."/>
            <person name="Gomez-Rodriguez E.Y."/>
            <person name="Gruber S."/>
            <person name="Han C."/>
            <person name="Henrissat B."/>
            <person name="Hermosa R."/>
            <person name="Hernandez-Onate M."/>
            <person name="Karaffa L."/>
            <person name="Kosti I."/>
            <person name="Le Crom S."/>
            <person name="Lindquist E."/>
            <person name="Lucas S."/>
            <person name="Luebeck M."/>
            <person name="Luebeck P.S."/>
            <person name="Margeot A."/>
            <person name="Metz B."/>
            <person name="Misra M."/>
            <person name="Nevalainen H."/>
            <person name="Omann M."/>
            <person name="Packer N."/>
            <person name="Perrone G."/>
            <person name="Uresti-Rivera E.E."/>
            <person name="Salamov A."/>
            <person name="Schmoll M."/>
            <person name="Seiboth B."/>
            <person name="Shapiro H."/>
            <person name="Sukno S."/>
            <person name="Tamayo-Ramos J.A."/>
            <person name="Tisch D."/>
            <person name="Wiest A."/>
            <person name="Wilkinson H.H."/>
            <person name="Zhang M."/>
            <person name="Coutinho P.M."/>
            <person name="Kenerley C.M."/>
            <person name="Monte E."/>
            <person name="Baker S.E."/>
            <person name="Grigoriev I.V."/>
        </authorList>
    </citation>
    <scope>NUCLEOTIDE SEQUENCE [LARGE SCALE GENOMIC DNA]</scope>
    <source>
        <strain evidence="2">Gv29-8 / FGSC 10586</strain>
    </source>
</reference>
<evidence type="ECO:0000313" key="1">
    <source>
        <dbReference type="EMBL" id="EHK22588.1"/>
    </source>
</evidence>
<accession>G9MR62</accession>
<dbReference type="Proteomes" id="UP000007115">
    <property type="component" value="Unassembled WGS sequence"/>
</dbReference>
<organism evidence="1 2">
    <name type="scientific">Hypocrea virens (strain Gv29-8 / FGSC 10586)</name>
    <name type="common">Gliocladium virens</name>
    <name type="synonym">Trichoderma virens</name>
    <dbReference type="NCBI Taxonomy" id="413071"/>
    <lineage>
        <taxon>Eukaryota</taxon>
        <taxon>Fungi</taxon>
        <taxon>Dikarya</taxon>
        <taxon>Ascomycota</taxon>
        <taxon>Pezizomycotina</taxon>
        <taxon>Sordariomycetes</taxon>
        <taxon>Hypocreomycetidae</taxon>
        <taxon>Hypocreales</taxon>
        <taxon>Hypocreaceae</taxon>
        <taxon>Trichoderma</taxon>
    </lineage>
</organism>
<proteinExistence type="predicted"/>
<gene>
    <name evidence="1" type="ORF">TRIVIDRAFT_60563</name>
</gene>
<sequence length="166" mass="18366">MHYRYGVVQYGMTEPCGADVAAHGWGRASPPPLDRIAASGYPRGETTLLLPNQLARWPAIRNSHQTERPYHTTQFAHGTQLVLWARNAPITEVHRSLAGQRDGTKQQYSKLGISYDTSTCKKSIENLGAGVGAGLYGGFTSDDLGENRQCATVDPEHEYYCQREEI</sequence>
<dbReference type="VEuPathDB" id="FungiDB:TRIVIDRAFT_60563"/>
<evidence type="ECO:0000313" key="2">
    <source>
        <dbReference type="Proteomes" id="UP000007115"/>
    </source>
</evidence>
<dbReference type="AlphaFoldDB" id="G9MR62"/>
<dbReference type="GeneID" id="25796096"/>
<protein>
    <submittedName>
        <fullName evidence="1">Uncharacterized protein</fullName>
    </submittedName>
</protein>
<name>G9MR62_HYPVG</name>
<keyword evidence="2" id="KW-1185">Reference proteome</keyword>
<dbReference type="EMBL" id="ABDF02000006">
    <property type="protein sequence ID" value="EHK22588.1"/>
    <property type="molecule type" value="Genomic_DNA"/>
</dbReference>
<comment type="caution">
    <text evidence="1">The sequence shown here is derived from an EMBL/GenBank/DDBJ whole genome shotgun (WGS) entry which is preliminary data.</text>
</comment>
<dbReference type="RefSeq" id="XP_013956804.1">
    <property type="nucleotide sequence ID" value="XM_014101329.1"/>
</dbReference>
<dbReference type="HOGENOM" id="CLU_1602960_0_0_1"/>
<dbReference type="InParanoid" id="G9MR62"/>